<evidence type="ECO:0000256" key="2">
    <source>
        <dbReference type="ARBA" id="ARBA00001974"/>
    </source>
</evidence>
<dbReference type="KEGG" id="ctp:CTRG_05855"/>
<sequence length="397" mass="46233">MSRYFETKPLTARQIEIIHQSIPILESLDIRLGEKFYKRVVRRYDNLKPYFNETNTKLLRQPRAFAYTILMYAKYIEDLSPLQELLNRIISRHIGLQVKPEQYPLLGEVFIETMADLFPPGVADDEFKEAWATAYGNLSNMLIEAERVEYAKKAWDGFKEFRVTKFNVECCDTKSIFITPIDGKPIPKPRRGQYLCMRWHLPNEKLEKTRIYSISEFPKENEYRLTVRHIPGGQVSGYIHNQLQVGDVVYAGPPCGDCCYESRKSDMVVLAGGNGIAALMPVIEAGLQECRNVKLLFSNRSTDSRSFGELLRTYKKTYGDRFEVVEFLSRGRAVDPVGQYYRRSLTLEDLDFITAEHDVYLIGPRSYMIMIDDYLSRRNIPFKMDYYGPTELNYRLE</sequence>
<keyword evidence="10" id="KW-0521">NADP</keyword>
<name>C5MIG2_CANTT</name>
<keyword evidence="5" id="KW-0216">Detoxification</keyword>
<gene>
    <name evidence="17" type="ORF">CTRG_05855</name>
</gene>
<dbReference type="HOGENOM" id="CLU_003827_12_0_1"/>
<evidence type="ECO:0000256" key="11">
    <source>
        <dbReference type="ARBA" id="ARBA00023004"/>
    </source>
</evidence>
<dbReference type="Pfam" id="PF00175">
    <property type="entry name" value="NAD_binding_1"/>
    <property type="match status" value="1"/>
</dbReference>
<dbReference type="InterPro" id="IPR008333">
    <property type="entry name" value="Cbr1-like_FAD-bd_dom"/>
</dbReference>
<dbReference type="GO" id="GO:0046210">
    <property type="term" value="P:nitric oxide catabolic process"/>
    <property type="evidence" value="ECO:0007669"/>
    <property type="project" value="TreeGrafter"/>
</dbReference>
<keyword evidence="7" id="KW-0285">Flavoprotein</keyword>
<feature type="domain" description="FAD-binding FR-type" evidence="16">
    <location>
        <begin position="156"/>
        <end position="261"/>
    </location>
</feature>
<dbReference type="Pfam" id="PF00970">
    <property type="entry name" value="FAD_binding_6"/>
    <property type="match status" value="1"/>
</dbReference>
<dbReference type="Gene3D" id="1.10.490.10">
    <property type="entry name" value="Globins"/>
    <property type="match status" value="1"/>
</dbReference>
<dbReference type="AlphaFoldDB" id="C5MIG2"/>
<dbReference type="PROSITE" id="PS01033">
    <property type="entry name" value="GLOBIN"/>
    <property type="match status" value="1"/>
</dbReference>
<keyword evidence="9" id="KW-0274">FAD</keyword>
<comment type="cofactor">
    <cofactor evidence="2">
        <name>FAD</name>
        <dbReference type="ChEBI" id="CHEBI:57692"/>
    </cofactor>
</comment>
<evidence type="ECO:0000313" key="18">
    <source>
        <dbReference type="Proteomes" id="UP000002037"/>
    </source>
</evidence>
<keyword evidence="12" id="KW-0520">NAD</keyword>
<dbReference type="SUPFAM" id="SSF52343">
    <property type="entry name" value="Ferredoxin reductase-like, C-terminal NADP-linked domain"/>
    <property type="match status" value="1"/>
</dbReference>
<dbReference type="InterPro" id="IPR017927">
    <property type="entry name" value="FAD-bd_FR_type"/>
</dbReference>
<dbReference type="EMBL" id="GG692404">
    <property type="protein sequence ID" value="EER30456.1"/>
    <property type="molecule type" value="Genomic_DNA"/>
</dbReference>
<evidence type="ECO:0000313" key="17">
    <source>
        <dbReference type="EMBL" id="EER30456.1"/>
    </source>
</evidence>
<reference evidence="17 18" key="1">
    <citation type="journal article" date="2009" name="Nature">
        <title>Evolution of pathogenicity and sexual reproduction in eight Candida genomes.</title>
        <authorList>
            <person name="Butler G."/>
            <person name="Rasmussen M.D."/>
            <person name="Lin M.F."/>
            <person name="Santos M.A."/>
            <person name="Sakthikumar S."/>
            <person name="Munro C.A."/>
            <person name="Rheinbay E."/>
            <person name="Grabherr M."/>
            <person name="Forche A."/>
            <person name="Reedy J.L."/>
            <person name="Agrafioti I."/>
            <person name="Arnaud M.B."/>
            <person name="Bates S."/>
            <person name="Brown A.J."/>
            <person name="Brunke S."/>
            <person name="Costanzo M.C."/>
            <person name="Fitzpatrick D.A."/>
            <person name="de Groot P.W."/>
            <person name="Harris D."/>
            <person name="Hoyer L.L."/>
            <person name="Hube B."/>
            <person name="Klis F.M."/>
            <person name="Kodira C."/>
            <person name="Lennard N."/>
            <person name="Logue M.E."/>
            <person name="Martin R."/>
            <person name="Neiman A.M."/>
            <person name="Nikolaou E."/>
            <person name="Quail M.A."/>
            <person name="Quinn J."/>
            <person name="Santos M.C."/>
            <person name="Schmitzberger F.F."/>
            <person name="Sherlock G."/>
            <person name="Shah P."/>
            <person name="Silverstein K.A."/>
            <person name="Skrzypek M.S."/>
            <person name="Soll D."/>
            <person name="Staggs R."/>
            <person name="Stansfield I."/>
            <person name="Stumpf M.P."/>
            <person name="Sudbery P.E."/>
            <person name="Srikantha T."/>
            <person name="Zeng Q."/>
            <person name="Berman J."/>
            <person name="Berriman M."/>
            <person name="Heitman J."/>
            <person name="Gow N.A."/>
            <person name="Lorenz M.C."/>
            <person name="Birren B.W."/>
            <person name="Kellis M."/>
            <person name="Cuomo C.A."/>
        </authorList>
    </citation>
    <scope>NUCLEOTIDE SEQUENCE [LARGE SCALE GENOMIC DNA]</scope>
    <source>
        <strain evidence="18">ATCC MYA-3404 / T1</strain>
    </source>
</reference>
<dbReference type="GO" id="GO:0071949">
    <property type="term" value="F:FAD binding"/>
    <property type="evidence" value="ECO:0007669"/>
    <property type="project" value="TreeGrafter"/>
</dbReference>
<proteinExistence type="inferred from homology"/>
<evidence type="ECO:0000256" key="5">
    <source>
        <dbReference type="ARBA" id="ARBA00022575"/>
    </source>
</evidence>
<dbReference type="Gene3D" id="3.40.50.80">
    <property type="entry name" value="Nucleotide-binding domain of ferredoxin-NADP reductase (FNR) module"/>
    <property type="match status" value="1"/>
</dbReference>
<dbReference type="InterPro" id="IPR000971">
    <property type="entry name" value="Globin"/>
</dbReference>
<accession>C5MIG2</accession>
<evidence type="ECO:0000256" key="6">
    <source>
        <dbReference type="ARBA" id="ARBA00022617"/>
    </source>
</evidence>
<dbReference type="Gene3D" id="2.40.30.10">
    <property type="entry name" value="Translation factors"/>
    <property type="match status" value="1"/>
</dbReference>
<evidence type="ECO:0000256" key="8">
    <source>
        <dbReference type="ARBA" id="ARBA00022723"/>
    </source>
</evidence>
<comment type="catalytic activity">
    <reaction evidence="14">
        <text>2 nitric oxide + NADPH + 2 O2 = 2 nitrate + NADP(+) + H(+)</text>
        <dbReference type="Rhea" id="RHEA:19465"/>
        <dbReference type="ChEBI" id="CHEBI:15378"/>
        <dbReference type="ChEBI" id="CHEBI:15379"/>
        <dbReference type="ChEBI" id="CHEBI:16480"/>
        <dbReference type="ChEBI" id="CHEBI:17632"/>
        <dbReference type="ChEBI" id="CHEBI:57783"/>
        <dbReference type="ChEBI" id="CHEBI:58349"/>
        <dbReference type="EC" id="1.14.12.17"/>
    </reaction>
</comment>
<comment type="similarity">
    <text evidence="3">In the C-terminal section; belongs to the flavoprotein pyridine nucleotide cytochrome reductase family.</text>
</comment>
<protein>
    <recommendedName>
        <fullName evidence="4">nitric oxide dioxygenase</fullName>
        <ecNumber evidence="4">1.14.12.17</ecNumber>
    </recommendedName>
</protein>
<dbReference type="CDD" id="cd19754">
    <property type="entry name" value="FHb_fungal-globin"/>
    <property type="match status" value="1"/>
</dbReference>
<dbReference type="VEuPathDB" id="FungiDB:CTRG_05855"/>
<evidence type="ECO:0000256" key="13">
    <source>
        <dbReference type="ARBA" id="ARBA00048649"/>
    </source>
</evidence>
<keyword evidence="6" id="KW-0349">Heme</keyword>
<dbReference type="GeneID" id="8300204"/>
<dbReference type="OrthoDB" id="436496at2759"/>
<dbReference type="InterPro" id="IPR012292">
    <property type="entry name" value="Globin/Proto"/>
</dbReference>
<dbReference type="PANTHER" id="PTHR43396">
    <property type="entry name" value="FLAVOHEMOPROTEIN"/>
    <property type="match status" value="1"/>
</dbReference>
<dbReference type="GO" id="GO:0020037">
    <property type="term" value="F:heme binding"/>
    <property type="evidence" value="ECO:0007669"/>
    <property type="project" value="InterPro"/>
</dbReference>
<dbReference type="GO" id="GO:0008941">
    <property type="term" value="F:nitric oxide dioxygenase NAD(P)H activity"/>
    <property type="evidence" value="ECO:0007669"/>
    <property type="project" value="UniProtKB-EC"/>
</dbReference>
<evidence type="ECO:0000256" key="4">
    <source>
        <dbReference type="ARBA" id="ARBA00012229"/>
    </source>
</evidence>
<dbReference type="PROSITE" id="PS51384">
    <property type="entry name" value="FAD_FR"/>
    <property type="match status" value="1"/>
</dbReference>
<dbReference type="Pfam" id="PF00042">
    <property type="entry name" value="Globin"/>
    <property type="match status" value="1"/>
</dbReference>
<evidence type="ECO:0000256" key="3">
    <source>
        <dbReference type="ARBA" id="ARBA00006401"/>
    </source>
</evidence>
<dbReference type="GO" id="GO:0071500">
    <property type="term" value="P:cellular response to nitrosative stress"/>
    <property type="evidence" value="ECO:0007669"/>
    <property type="project" value="TreeGrafter"/>
</dbReference>
<evidence type="ECO:0000256" key="9">
    <source>
        <dbReference type="ARBA" id="ARBA00022827"/>
    </source>
</evidence>
<dbReference type="Proteomes" id="UP000002037">
    <property type="component" value="Unassembled WGS sequence"/>
</dbReference>
<dbReference type="InterPro" id="IPR001433">
    <property type="entry name" value="OxRdtase_FAD/NAD-bd"/>
</dbReference>
<evidence type="ECO:0000256" key="14">
    <source>
        <dbReference type="ARBA" id="ARBA00049433"/>
    </source>
</evidence>
<dbReference type="InterPro" id="IPR039261">
    <property type="entry name" value="FNR_nucleotide-bd"/>
</dbReference>
<keyword evidence="18" id="KW-1185">Reference proteome</keyword>
<evidence type="ECO:0000259" key="15">
    <source>
        <dbReference type="PROSITE" id="PS01033"/>
    </source>
</evidence>
<evidence type="ECO:0000259" key="16">
    <source>
        <dbReference type="PROSITE" id="PS51384"/>
    </source>
</evidence>
<dbReference type="eggNOG" id="KOG3378">
    <property type="taxonomic scope" value="Eukaryota"/>
</dbReference>
<evidence type="ECO:0000256" key="12">
    <source>
        <dbReference type="ARBA" id="ARBA00023027"/>
    </source>
</evidence>
<dbReference type="PANTHER" id="PTHR43396:SF3">
    <property type="entry name" value="FLAVOHEMOPROTEIN"/>
    <property type="match status" value="1"/>
</dbReference>
<evidence type="ECO:0000256" key="1">
    <source>
        <dbReference type="ARBA" id="ARBA00001970"/>
    </source>
</evidence>
<dbReference type="InterPro" id="IPR009050">
    <property type="entry name" value="Globin-like_sf"/>
</dbReference>
<dbReference type="GO" id="GO:0009636">
    <property type="term" value="P:response to toxic substance"/>
    <property type="evidence" value="ECO:0007669"/>
    <property type="project" value="UniProtKB-KW"/>
</dbReference>
<dbReference type="InterPro" id="IPR017938">
    <property type="entry name" value="Riboflavin_synthase-like_b-brl"/>
</dbReference>
<dbReference type="GO" id="GO:0046872">
    <property type="term" value="F:metal ion binding"/>
    <property type="evidence" value="ECO:0007669"/>
    <property type="project" value="UniProtKB-KW"/>
</dbReference>
<organism evidence="17 18">
    <name type="scientific">Candida tropicalis (strain ATCC MYA-3404 / T1)</name>
    <name type="common">Yeast</name>
    <dbReference type="NCBI Taxonomy" id="294747"/>
    <lineage>
        <taxon>Eukaryota</taxon>
        <taxon>Fungi</taxon>
        <taxon>Dikarya</taxon>
        <taxon>Ascomycota</taxon>
        <taxon>Saccharomycotina</taxon>
        <taxon>Pichiomycetes</taxon>
        <taxon>Debaryomycetaceae</taxon>
        <taxon>Candida/Lodderomyces clade</taxon>
        <taxon>Candida</taxon>
    </lineage>
</organism>
<evidence type="ECO:0000256" key="7">
    <source>
        <dbReference type="ARBA" id="ARBA00022630"/>
    </source>
</evidence>
<feature type="domain" description="Globin" evidence="15">
    <location>
        <begin position="9"/>
        <end position="147"/>
    </location>
</feature>
<keyword evidence="11" id="KW-0408">Iron</keyword>
<keyword evidence="8" id="KW-0479">Metal-binding</keyword>
<dbReference type="SUPFAM" id="SSF46458">
    <property type="entry name" value="Globin-like"/>
    <property type="match status" value="1"/>
</dbReference>
<dbReference type="GO" id="GO:0019825">
    <property type="term" value="F:oxygen binding"/>
    <property type="evidence" value="ECO:0007669"/>
    <property type="project" value="InterPro"/>
</dbReference>
<comment type="cofactor">
    <cofactor evidence="1">
        <name>heme b</name>
        <dbReference type="ChEBI" id="CHEBI:60344"/>
    </cofactor>
</comment>
<evidence type="ECO:0000256" key="10">
    <source>
        <dbReference type="ARBA" id="ARBA00022857"/>
    </source>
</evidence>
<dbReference type="SUPFAM" id="SSF63380">
    <property type="entry name" value="Riboflavin synthase domain-like"/>
    <property type="match status" value="1"/>
</dbReference>
<comment type="catalytic activity">
    <reaction evidence="13">
        <text>2 nitric oxide + NADH + 2 O2 = 2 nitrate + NAD(+) + H(+)</text>
        <dbReference type="Rhea" id="RHEA:19469"/>
        <dbReference type="ChEBI" id="CHEBI:15378"/>
        <dbReference type="ChEBI" id="CHEBI:15379"/>
        <dbReference type="ChEBI" id="CHEBI:16480"/>
        <dbReference type="ChEBI" id="CHEBI:17632"/>
        <dbReference type="ChEBI" id="CHEBI:57540"/>
        <dbReference type="ChEBI" id="CHEBI:57945"/>
        <dbReference type="EC" id="1.14.12.17"/>
    </reaction>
</comment>
<dbReference type="RefSeq" id="XP_002546377.1">
    <property type="nucleotide sequence ID" value="XM_002546331.1"/>
</dbReference>
<dbReference type="EC" id="1.14.12.17" evidence="4"/>